<dbReference type="WBParaSite" id="scf7180000424395.g12977">
    <property type="protein sequence ID" value="scf7180000424395.g12977"/>
    <property type="gene ID" value="scf7180000424395.g12977"/>
</dbReference>
<dbReference type="AlphaFoldDB" id="A0A915PDM1"/>
<reference evidence="2" key="1">
    <citation type="submission" date="2022-11" db="UniProtKB">
        <authorList>
            <consortium name="WormBaseParasite"/>
        </authorList>
    </citation>
    <scope>IDENTIFICATION</scope>
</reference>
<sequence>MIEYFERILVWFSTNLSSRINNFNQMEIHRFLLKRFEDNSKISKEKFDKEENLVLLSISSNEDIKDFLEHYKTPFQQEKNLFIFYRLLGLVRVLIKNFVHQILDNLIVRNAERDLALLIDFDHNLNYENRKNIERYIPIIFTFQKNKRKIIDNKSPFSMWTNEFNINTMLEKEESIQLANFIENAPT</sequence>
<organism evidence="1 2">
    <name type="scientific">Meloidogyne floridensis</name>
    <dbReference type="NCBI Taxonomy" id="298350"/>
    <lineage>
        <taxon>Eukaryota</taxon>
        <taxon>Metazoa</taxon>
        <taxon>Ecdysozoa</taxon>
        <taxon>Nematoda</taxon>
        <taxon>Chromadorea</taxon>
        <taxon>Rhabditida</taxon>
        <taxon>Tylenchina</taxon>
        <taxon>Tylenchomorpha</taxon>
        <taxon>Tylenchoidea</taxon>
        <taxon>Meloidogynidae</taxon>
        <taxon>Meloidogyninae</taxon>
        <taxon>Meloidogyne</taxon>
    </lineage>
</organism>
<name>A0A915PDM1_9BILA</name>
<accession>A0A915PDM1</accession>
<proteinExistence type="predicted"/>
<keyword evidence="1" id="KW-1185">Reference proteome</keyword>
<protein>
    <submittedName>
        <fullName evidence="2">Uncharacterized protein</fullName>
    </submittedName>
</protein>
<evidence type="ECO:0000313" key="1">
    <source>
        <dbReference type="Proteomes" id="UP000887560"/>
    </source>
</evidence>
<evidence type="ECO:0000313" key="2">
    <source>
        <dbReference type="WBParaSite" id="scf7180000424395.g12977"/>
    </source>
</evidence>
<dbReference type="Proteomes" id="UP000887560">
    <property type="component" value="Unplaced"/>
</dbReference>